<gene>
    <name evidence="2" type="ORF">BE04_06095</name>
</gene>
<comment type="caution">
    <text evidence="2">The sequence shown here is derived from an EMBL/GenBank/DDBJ whole genome shotgun (WGS) entry which is preliminary data.</text>
</comment>
<reference evidence="2 3" key="1">
    <citation type="submission" date="2014-02" db="EMBL/GenBank/DDBJ databases">
        <title>The small core and large imbalanced accessory genome model reveals a collaborative survival strategy of Sorangium cellulosum strains in nature.</title>
        <authorList>
            <person name="Han K."/>
            <person name="Peng R."/>
            <person name="Blom J."/>
            <person name="Li Y.-Z."/>
        </authorList>
    </citation>
    <scope>NUCLEOTIDE SEQUENCE [LARGE SCALE GENOMIC DNA]</scope>
    <source>
        <strain evidence="2 3">So0157-18</strain>
    </source>
</reference>
<protein>
    <submittedName>
        <fullName evidence="2">Enoyl-CoA hydratase</fullName>
    </submittedName>
</protein>
<name>A0A150PMT7_SORCE</name>
<accession>A0A150PMT7</accession>
<dbReference type="InterPro" id="IPR006683">
    <property type="entry name" value="Thioestr_dom"/>
</dbReference>
<sequence>MKRERAFQVGDVSAVERRFTDEDVLEFQRVSGDAGRHHAQPDAQGRRVVHGLLTATLPTRLGGEIDFLAREMQFEFLRPVFTGDTIRCEATITEVAQEPGRVRLAMRGGCWNQDGKEVMRFQARGVVLDGGA</sequence>
<dbReference type="GO" id="GO:0019171">
    <property type="term" value="F:(3R)-hydroxyacyl-[acyl-carrier-protein] dehydratase activity"/>
    <property type="evidence" value="ECO:0007669"/>
    <property type="project" value="TreeGrafter"/>
</dbReference>
<dbReference type="GO" id="GO:0006633">
    <property type="term" value="P:fatty acid biosynthetic process"/>
    <property type="evidence" value="ECO:0007669"/>
    <property type="project" value="TreeGrafter"/>
</dbReference>
<dbReference type="GO" id="GO:0016790">
    <property type="term" value="F:thiolester hydrolase activity"/>
    <property type="evidence" value="ECO:0007669"/>
    <property type="project" value="UniProtKB-ARBA"/>
</dbReference>
<feature type="domain" description="Thioesterase" evidence="1">
    <location>
        <begin position="60"/>
        <end position="104"/>
    </location>
</feature>
<dbReference type="Pfam" id="PF03061">
    <property type="entry name" value="4HBT"/>
    <property type="match status" value="1"/>
</dbReference>
<dbReference type="PANTHER" id="PTHR43437:SF3">
    <property type="entry name" value="HYDROXYACYL-THIOESTER DEHYDRATASE TYPE 2, MITOCHONDRIAL"/>
    <property type="match status" value="1"/>
</dbReference>
<dbReference type="InterPro" id="IPR050965">
    <property type="entry name" value="UPF0336/Enoyl-CoA_hydratase"/>
</dbReference>
<proteinExistence type="predicted"/>
<dbReference type="EMBL" id="JELX01001947">
    <property type="protein sequence ID" value="KYF57047.1"/>
    <property type="molecule type" value="Genomic_DNA"/>
</dbReference>
<dbReference type="InterPro" id="IPR029069">
    <property type="entry name" value="HotDog_dom_sf"/>
</dbReference>
<dbReference type="Gene3D" id="3.10.129.10">
    <property type="entry name" value="Hotdog Thioesterase"/>
    <property type="match status" value="1"/>
</dbReference>
<evidence type="ECO:0000313" key="3">
    <source>
        <dbReference type="Proteomes" id="UP000075604"/>
    </source>
</evidence>
<dbReference type="AlphaFoldDB" id="A0A150PMT7"/>
<evidence type="ECO:0000313" key="2">
    <source>
        <dbReference type="EMBL" id="KYF57047.1"/>
    </source>
</evidence>
<dbReference type="PANTHER" id="PTHR43437">
    <property type="entry name" value="HYDROXYACYL-THIOESTER DEHYDRATASE TYPE 2, MITOCHONDRIAL-RELATED"/>
    <property type="match status" value="1"/>
</dbReference>
<dbReference type="Proteomes" id="UP000075604">
    <property type="component" value="Unassembled WGS sequence"/>
</dbReference>
<organism evidence="2 3">
    <name type="scientific">Sorangium cellulosum</name>
    <name type="common">Polyangium cellulosum</name>
    <dbReference type="NCBI Taxonomy" id="56"/>
    <lineage>
        <taxon>Bacteria</taxon>
        <taxon>Pseudomonadati</taxon>
        <taxon>Myxococcota</taxon>
        <taxon>Polyangia</taxon>
        <taxon>Polyangiales</taxon>
        <taxon>Polyangiaceae</taxon>
        <taxon>Sorangium</taxon>
    </lineage>
</organism>
<dbReference type="SUPFAM" id="SSF54637">
    <property type="entry name" value="Thioesterase/thiol ester dehydrase-isomerase"/>
    <property type="match status" value="1"/>
</dbReference>
<evidence type="ECO:0000259" key="1">
    <source>
        <dbReference type="Pfam" id="PF03061"/>
    </source>
</evidence>